<reference evidence="8 9" key="1">
    <citation type="submission" date="2023-06" db="EMBL/GenBank/DDBJ databases">
        <authorList>
            <person name="Oyuntsetseg B."/>
            <person name="Kim S.B."/>
        </authorList>
    </citation>
    <scope>NUCLEOTIDE SEQUENCE [LARGE SCALE GENOMIC DNA]</scope>
    <source>
        <strain evidence="8 9">2-15</strain>
    </source>
</reference>
<protein>
    <recommendedName>
        <fullName evidence="2 5">Beta-lactamase</fullName>
        <ecNumber evidence="2 5">3.5.2.6</ecNumber>
    </recommendedName>
</protein>
<sequence length="298" mass="30874">MFSKSVVAAVAAVAVVALAGCGAPPAPQALPPATSASPTVSNHDFEDLERSFGARLGVYVVDTDSGHEVAYRADERFAYASTHKVFSAGAVLQKVGTAGLDRVIEYGPGDVVANSPITQKRAGTGMTLSAIMDAALRYSDNTGGNLLFRELGGPAALSTWLRSIGDTTTHVDRIEPTLNETAPGDLRDTTTPRAWARSLRTVALGDTLPAPLRTVLTNTMRASTTGTNLVRAGVPSGWQVADKSGTADHGTRNDIAIAWPPGRAPIVFVVFSDRPAADAPTDDALVARATAAAVKALG</sequence>
<evidence type="ECO:0000256" key="6">
    <source>
        <dbReference type="SAM" id="SignalP"/>
    </source>
</evidence>
<evidence type="ECO:0000256" key="2">
    <source>
        <dbReference type="ARBA" id="ARBA00012865"/>
    </source>
</evidence>
<keyword evidence="4 5" id="KW-0046">Antibiotic resistance</keyword>
<dbReference type="PANTHER" id="PTHR35333:SF3">
    <property type="entry name" value="BETA-LACTAMASE-TYPE TRANSPEPTIDASE FOLD CONTAINING PROTEIN"/>
    <property type="match status" value="1"/>
</dbReference>
<dbReference type="Proteomes" id="UP001236014">
    <property type="component" value="Chromosome"/>
</dbReference>
<dbReference type="RefSeq" id="WP_285968175.1">
    <property type="nucleotide sequence ID" value="NZ_CP127294.1"/>
</dbReference>
<dbReference type="Pfam" id="PF13354">
    <property type="entry name" value="Beta-lactamase2"/>
    <property type="match status" value="1"/>
</dbReference>
<feature type="signal peptide" evidence="6">
    <location>
        <begin position="1"/>
        <end position="19"/>
    </location>
</feature>
<evidence type="ECO:0000256" key="5">
    <source>
        <dbReference type="RuleBase" id="RU361140"/>
    </source>
</evidence>
<dbReference type="NCBIfam" id="NF033103">
    <property type="entry name" value="bla_class_A"/>
    <property type="match status" value="1"/>
</dbReference>
<keyword evidence="9" id="KW-1185">Reference proteome</keyword>
<dbReference type="GO" id="GO:0008800">
    <property type="term" value="F:beta-lactamase activity"/>
    <property type="evidence" value="ECO:0007669"/>
    <property type="project" value="UniProtKB-UniRule"/>
</dbReference>
<feature type="chain" id="PRO_5040942926" description="Beta-lactamase" evidence="6">
    <location>
        <begin position="20"/>
        <end position="298"/>
    </location>
</feature>
<dbReference type="PROSITE" id="PS51257">
    <property type="entry name" value="PROKAR_LIPOPROTEIN"/>
    <property type="match status" value="1"/>
</dbReference>
<dbReference type="InterPro" id="IPR012338">
    <property type="entry name" value="Beta-lactam/transpept-like"/>
</dbReference>
<dbReference type="KEGG" id="acab:QRX50_39500"/>
<name>A0A9Y2IDC7_9PSEU</name>
<dbReference type="EC" id="3.5.2.6" evidence="2 5"/>
<feature type="domain" description="Beta-lactamase class A catalytic" evidence="7">
    <location>
        <begin position="57"/>
        <end position="271"/>
    </location>
</feature>
<proteinExistence type="inferred from homology"/>
<evidence type="ECO:0000313" key="9">
    <source>
        <dbReference type="Proteomes" id="UP001236014"/>
    </source>
</evidence>
<dbReference type="InterPro" id="IPR023650">
    <property type="entry name" value="Beta-lactam_class-A_AS"/>
</dbReference>
<dbReference type="InterPro" id="IPR000871">
    <property type="entry name" value="Beta-lactam_class-A"/>
</dbReference>
<evidence type="ECO:0000256" key="3">
    <source>
        <dbReference type="ARBA" id="ARBA00022801"/>
    </source>
</evidence>
<organism evidence="8 9">
    <name type="scientific">Amycolatopsis carbonis</name>
    <dbReference type="NCBI Taxonomy" id="715471"/>
    <lineage>
        <taxon>Bacteria</taxon>
        <taxon>Bacillati</taxon>
        <taxon>Actinomycetota</taxon>
        <taxon>Actinomycetes</taxon>
        <taxon>Pseudonocardiales</taxon>
        <taxon>Pseudonocardiaceae</taxon>
        <taxon>Amycolatopsis</taxon>
    </lineage>
</organism>
<dbReference type="EMBL" id="CP127294">
    <property type="protein sequence ID" value="WIX77434.1"/>
    <property type="molecule type" value="Genomic_DNA"/>
</dbReference>
<comment type="catalytic activity">
    <reaction evidence="5">
        <text>a beta-lactam + H2O = a substituted beta-amino acid</text>
        <dbReference type="Rhea" id="RHEA:20401"/>
        <dbReference type="ChEBI" id="CHEBI:15377"/>
        <dbReference type="ChEBI" id="CHEBI:35627"/>
        <dbReference type="ChEBI" id="CHEBI:140347"/>
        <dbReference type="EC" id="3.5.2.6"/>
    </reaction>
</comment>
<accession>A0A9Y2IDC7</accession>
<dbReference type="SUPFAM" id="SSF56601">
    <property type="entry name" value="beta-lactamase/transpeptidase-like"/>
    <property type="match status" value="1"/>
</dbReference>
<dbReference type="Gene3D" id="3.40.710.10">
    <property type="entry name" value="DD-peptidase/beta-lactamase superfamily"/>
    <property type="match status" value="1"/>
</dbReference>
<dbReference type="PRINTS" id="PR00118">
    <property type="entry name" value="BLACTAMASEA"/>
</dbReference>
<keyword evidence="3 5" id="KW-0378">Hydrolase</keyword>
<dbReference type="PANTHER" id="PTHR35333">
    <property type="entry name" value="BETA-LACTAMASE"/>
    <property type="match status" value="1"/>
</dbReference>
<comment type="similarity">
    <text evidence="1 5">Belongs to the class-A beta-lactamase family.</text>
</comment>
<evidence type="ECO:0000313" key="8">
    <source>
        <dbReference type="EMBL" id="WIX77434.1"/>
    </source>
</evidence>
<dbReference type="InterPro" id="IPR045155">
    <property type="entry name" value="Beta-lactam_cat"/>
</dbReference>
<evidence type="ECO:0000259" key="7">
    <source>
        <dbReference type="Pfam" id="PF13354"/>
    </source>
</evidence>
<dbReference type="AlphaFoldDB" id="A0A9Y2IDC7"/>
<keyword evidence="6" id="KW-0732">Signal</keyword>
<gene>
    <name evidence="8" type="primary">bla</name>
    <name evidence="8" type="ORF">QRX50_39500</name>
</gene>
<dbReference type="GO" id="GO:0030655">
    <property type="term" value="P:beta-lactam antibiotic catabolic process"/>
    <property type="evidence" value="ECO:0007669"/>
    <property type="project" value="InterPro"/>
</dbReference>
<dbReference type="GO" id="GO:0046677">
    <property type="term" value="P:response to antibiotic"/>
    <property type="evidence" value="ECO:0007669"/>
    <property type="project" value="UniProtKB-UniRule"/>
</dbReference>
<dbReference type="PROSITE" id="PS00146">
    <property type="entry name" value="BETA_LACTAMASE_A"/>
    <property type="match status" value="1"/>
</dbReference>
<evidence type="ECO:0000256" key="1">
    <source>
        <dbReference type="ARBA" id="ARBA00009009"/>
    </source>
</evidence>
<evidence type="ECO:0000256" key="4">
    <source>
        <dbReference type="ARBA" id="ARBA00023251"/>
    </source>
</evidence>